<dbReference type="PANTHER" id="PTHR42892">
    <property type="entry name" value="GLUCOSAMINE-6-PHOSPHATE DEAMINASE-LIKE PROTEIN BT_0258-RELATED"/>
    <property type="match status" value="1"/>
</dbReference>
<reference evidence="1 2" key="1">
    <citation type="submission" date="2018-08" db="EMBL/GenBank/DDBJ databases">
        <title>Pallidiluteibacterium maritimus gen. nov., sp. nov., isolated from coastal sediment.</title>
        <authorList>
            <person name="Zhou L.Y."/>
        </authorList>
    </citation>
    <scope>NUCLEOTIDE SEQUENCE [LARGE SCALE GENOMIC DNA]</scope>
    <source>
        <strain evidence="1 2">XSD2</strain>
    </source>
</reference>
<dbReference type="Gene3D" id="3.40.50.1360">
    <property type="match status" value="1"/>
</dbReference>
<proteinExistence type="predicted"/>
<accession>A0A399SV93</accession>
<dbReference type="EMBL" id="QWGR01000013">
    <property type="protein sequence ID" value="RIJ46644.1"/>
    <property type="molecule type" value="Genomic_DNA"/>
</dbReference>
<dbReference type="SUPFAM" id="SSF100950">
    <property type="entry name" value="NagB/RpiA/CoA transferase-like"/>
    <property type="match status" value="1"/>
</dbReference>
<comment type="caution">
    <text evidence="1">The sequence shown here is derived from an EMBL/GenBank/DDBJ whole genome shotgun (WGS) entry which is preliminary data.</text>
</comment>
<protein>
    <recommendedName>
        <fullName evidence="3">Glucosamine-6-phosphate isomerase</fullName>
    </recommendedName>
</protein>
<evidence type="ECO:0000313" key="2">
    <source>
        <dbReference type="Proteomes" id="UP000265926"/>
    </source>
</evidence>
<dbReference type="OrthoDB" id="9791139at2"/>
<dbReference type="RefSeq" id="WP_119439452.1">
    <property type="nucleotide sequence ID" value="NZ_QWGR01000013.1"/>
</dbReference>
<dbReference type="PANTHER" id="PTHR42892:SF1">
    <property type="entry name" value="GLUCOSAMINE-6-PHOSPHATE ISOMERASE"/>
    <property type="match status" value="1"/>
</dbReference>
<organism evidence="1 2">
    <name type="scientific">Maribellus luteus</name>
    <dbReference type="NCBI Taxonomy" id="2305463"/>
    <lineage>
        <taxon>Bacteria</taxon>
        <taxon>Pseudomonadati</taxon>
        <taxon>Bacteroidota</taxon>
        <taxon>Bacteroidia</taxon>
        <taxon>Marinilabiliales</taxon>
        <taxon>Prolixibacteraceae</taxon>
        <taxon>Maribellus</taxon>
    </lineage>
</organism>
<dbReference type="AlphaFoldDB" id="A0A399SV93"/>
<gene>
    <name evidence="1" type="ORF">D1614_18435</name>
</gene>
<dbReference type="InterPro" id="IPR052960">
    <property type="entry name" value="GlcN6P_deaminase-like"/>
</dbReference>
<name>A0A399SV93_9BACT</name>
<dbReference type="InterPro" id="IPR037171">
    <property type="entry name" value="NagB/RpiA_transferase-like"/>
</dbReference>
<keyword evidence="2" id="KW-1185">Reference proteome</keyword>
<evidence type="ECO:0000313" key="1">
    <source>
        <dbReference type="EMBL" id="RIJ46644.1"/>
    </source>
</evidence>
<sequence length="314" mass="35715">MKNENNVFEFSPSPWVPFRDKKEIERALKIRREDIEKHDNPAFKIRVVPDSDAEFIWVTDMFKRIRHSAETSEKLVMILPNPAPSYRHLARLINACNIDCKNVYAFAMDEYADENGNIAPENWEFGFTHAMMKYFYYEIEEKLRPPKNQIVGFTNKNINHYSQMIEDAGGADVCYSGPGWTGHLAFIEPDAPEFQAPLEEWKQMGARVCSLSPFTLAQNSLHGSFGKSGNLAAVPPKAATIGPRDVINSKHRFDMHTISVHGTSTAWQRSVSRLVLHGPVTPLVPESILQTLRTDVFVSETIAQNIETDWNKGY</sequence>
<evidence type="ECO:0008006" key="3">
    <source>
        <dbReference type="Google" id="ProtNLM"/>
    </source>
</evidence>
<dbReference type="Proteomes" id="UP000265926">
    <property type="component" value="Unassembled WGS sequence"/>
</dbReference>